<organism evidence="2 3">
    <name type="scientific">Paenibacillus enshidis</name>
    <dbReference type="NCBI Taxonomy" id="1458439"/>
    <lineage>
        <taxon>Bacteria</taxon>
        <taxon>Bacillati</taxon>
        <taxon>Bacillota</taxon>
        <taxon>Bacilli</taxon>
        <taxon>Bacillales</taxon>
        <taxon>Paenibacillaceae</taxon>
        <taxon>Paenibacillus</taxon>
    </lineage>
</organism>
<dbReference type="EMBL" id="JBHHMI010000004">
    <property type="protein sequence ID" value="MFB5266409.1"/>
    <property type="molecule type" value="Genomic_DNA"/>
</dbReference>
<evidence type="ECO:0000256" key="1">
    <source>
        <dbReference type="SAM" id="MobiDB-lite"/>
    </source>
</evidence>
<protein>
    <submittedName>
        <fullName evidence="2">Uncharacterized protein</fullName>
    </submittedName>
</protein>
<reference evidence="2 3" key="1">
    <citation type="submission" date="2024-09" db="EMBL/GenBank/DDBJ databases">
        <title>Paenibacillus zeirhizospherea sp. nov., isolated from surface of the maize (Zea mays) roots in a horticulture field, Hungary.</title>
        <authorList>
            <person name="Marton D."/>
            <person name="Farkas M."/>
            <person name="Bedics A."/>
            <person name="Toth E."/>
            <person name="Tancsics A."/>
            <person name="Boka K."/>
            <person name="Maroti G."/>
            <person name="Kriszt B."/>
            <person name="Cserhati M."/>
        </authorList>
    </citation>
    <scope>NUCLEOTIDE SEQUENCE [LARGE SCALE GENOMIC DNA]</scope>
    <source>
        <strain evidence="2 3">KCTC 33519</strain>
    </source>
</reference>
<sequence>MSSDEVLDVYRVSGEKVRVIRDGLKENDVVGIVLAWDDEHLLIRRPNRRVVKLSRNYTVQPFKEPRPDILEMVQDDTTNQDRTKQ</sequence>
<proteinExistence type="predicted"/>
<comment type="caution">
    <text evidence="2">The sequence shown here is derived from an EMBL/GenBank/DDBJ whole genome shotgun (WGS) entry which is preliminary data.</text>
</comment>
<feature type="region of interest" description="Disordered" evidence="1">
    <location>
        <begin position="66"/>
        <end position="85"/>
    </location>
</feature>
<name>A0ABV5ASL4_9BACL</name>
<dbReference type="Proteomes" id="UP001580346">
    <property type="component" value="Unassembled WGS sequence"/>
</dbReference>
<accession>A0ABV5ASL4</accession>
<dbReference type="RefSeq" id="WP_375354114.1">
    <property type="nucleotide sequence ID" value="NZ_JBHHMI010000004.1"/>
</dbReference>
<evidence type="ECO:0000313" key="2">
    <source>
        <dbReference type="EMBL" id="MFB5266409.1"/>
    </source>
</evidence>
<gene>
    <name evidence="2" type="ORF">ACE41H_06365</name>
</gene>
<evidence type="ECO:0000313" key="3">
    <source>
        <dbReference type="Proteomes" id="UP001580346"/>
    </source>
</evidence>
<keyword evidence="3" id="KW-1185">Reference proteome</keyword>